<protein>
    <recommendedName>
        <fullName evidence="3">Lipoprotein</fullName>
    </recommendedName>
</protein>
<name>A0ABU3WCY0_9GAMM</name>
<gene>
    <name evidence="1" type="ORF">QR674_04600</name>
</gene>
<proteinExistence type="predicted"/>
<comment type="caution">
    <text evidence="1">The sequence shown here is derived from an EMBL/GenBank/DDBJ whole genome shotgun (WGS) entry which is preliminary data.</text>
</comment>
<dbReference type="EMBL" id="JASVDY010000001">
    <property type="protein sequence ID" value="MDV2468256.1"/>
    <property type="molecule type" value="Genomic_DNA"/>
</dbReference>
<dbReference type="PROSITE" id="PS51257">
    <property type="entry name" value="PROKAR_LIPOPROTEIN"/>
    <property type="match status" value="1"/>
</dbReference>
<sequence length="177" mass="20024">MKLFYIAAAALPLALSGCIVTSSKPTGKYAQIANSSFEMSADPTKVLTRGQVTCEPGLICPELSVDWKQTADQLYKINIDIYDKEKYDIQKFLFIIDGQNHPYIPEFSTKYRTVPESTVIDSSNYVSVPFSFLKRLKDAENVQLKLSTNKGEITNYLLNNGKQSNAYKLFIRRMNKT</sequence>
<evidence type="ECO:0000313" key="2">
    <source>
        <dbReference type="Proteomes" id="UP001278188"/>
    </source>
</evidence>
<organism evidence="1 2">
    <name type="scientific">Acinetobacter chinensis</name>
    <dbReference type="NCBI Taxonomy" id="2004650"/>
    <lineage>
        <taxon>Bacteria</taxon>
        <taxon>Pseudomonadati</taxon>
        <taxon>Pseudomonadota</taxon>
        <taxon>Gammaproteobacteria</taxon>
        <taxon>Moraxellales</taxon>
        <taxon>Moraxellaceae</taxon>
        <taxon>Acinetobacter</taxon>
    </lineage>
</organism>
<accession>A0ABU3WCY0</accession>
<evidence type="ECO:0000313" key="1">
    <source>
        <dbReference type="EMBL" id="MDV2468256.1"/>
    </source>
</evidence>
<keyword evidence="2" id="KW-1185">Reference proteome</keyword>
<dbReference type="Proteomes" id="UP001278188">
    <property type="component" value="Unassembled WGS sequence"/>
</dbReference>
<reference evidence="1 2" key="1">
    <citation type="submission" date="2023-06" db="EMBL/GenBank/DDBJ databases">
        <title>Genomic Analysis of Acinetobacter Strains Recovered from South Australian Aquatic Samples provides Insights into the Circulation of Antibiotic Resistance determinants in the Environment.</title>
        <authorList>
            <person name="Tobin L."/>
            <person name="Jarocki V.M."/>
            <person name="Kenyon J."/>
            <person name="Drigo B."/>
            <person name="Donner E."/>
            <person name="Djordjevic S.P."/>
            <person name="Hamidian M."/>
        </authorList>
    </citation>
    <scope>NUCLEOTIDE SEQUENCE [LARGE SCALE GENOMIC DNA]</scope>
    <source>
        <strain evidence="1 2">SAAc652</strain>
    </source>
</reference>
<evidence type="ECO:0008006" key="3">
    <source>
        <dbReference type="Google" id="ProtNLM"/>
    </source>
</evidence>
<dbReference type="RefSeq" id="WP_317082202.1">
    <property type="nucleotide sequence ID" value="NZ_JASVDY010000001.1"/>
</dbReference>